<evidence type="ECO:0000256" key="2">
    <source>
        <dbReference type="ARBA" id="ARBA00022840"/>
    </source>
</evidence>
<dbReference type="InterPro" id="IPR027417">
    <property type="entry name" value="P-loop_NTPase"/>
</dbReference>
<proteinExistence type="predicted"/>
<feature type="transmembrane region" description="Helical" evidence="3">
    <location>
        <begin position="189"/>
        <end position="206"/>
    </location>
</feature>
<dbReference type="InterPro" id="IPR050445">
    <property type="entry name" value="Bact_polysacc_biosynth/exp"/>
</dbReference>
<gene>
    <name evidence="4" type="ORF">WMO66_14250</name>
</gene>
<keyword evidence="4" id="KW-0808">Transferase</keyword>
<dbReference type="Pfam" id="PF10609">
    <property type="entry name" value="ParA"/>
    <property type="match status" value="1"/>
</dbReference>
<keyword evidence="5" id="KW-1185">Reference proteome</keyword>
<dbReference type="Proteomes" id="UP001491552">
    <property type="component" value="Unassembled WGS sequence"/>
</dbReference>
<dbReference type="InterPro" id="IPR033756">
    <property type="entry name" value="YlxH/NBP35"/>
</dbReference>
<keyword evidence="3" id="KW-1133">Transmembrane helix</keyword>
<evidence type="ECO:0000313" key="4">
    <source>
        <dbReference type="EMBL" id="MEQ2512388.1"/>
    </source>
</evidence>
<dbReference type="RefSeq" id="WP_349137016.1">
    <property type="nucleotide sequence ID" value="NZ_JBBMFF010000276.1"/>
</dbReference>
<dbReference type="NCBIfam" id="TIGR01007">
    <property type="entry name" value="eps_fam"/>
    <property type="match status" value="1"/>
</dbReference>
<dbReference type="CDD" id="cd05387">
    <property type="entry name" value="BY-kinase"/>
    <property type="match status" value="1"/>
</dbReference>
<comment type="caution">
    <text evidence="4">The sequence shown here is derived from an EMBL/GenBank/DDBJ whole genome shotgun (WGS) entry which is preliminary data.</text>
</comment>
<keyword evidence="3" id="KW-0812">Transmembrane</keyword>
<dbReference type="GO" id="GO:0004715">
    <property type="term" value="F:non-membrane spanning protein tyrosine kinase activity"/>
    <property type="evidence" value="ECO:0007669"/>
    <property type="project" value="UniProtKB-EC"/>
</dbReference>
<evidence type="ECO:0000256" key="3">
    <source>
        <dbReference type="SAM" id="Phobius"/>
    </source>
</evidence>
<keyword evidence="1" id="KW-0547">Nucleotide-binding</keyword>
<feature type="transmembrane region" description="Helical" evidence="3">
    <location>
        <begin position="24"/>
        <end position="42"/>
    </location>
</feature>
<keyword evidence="2" id="KW-0067">ATP-binding</keyword>
<evidence type="ECO:0000313" key="5">
    <source>
        <dbReference type="Proteomes" id="UP001491552"/>
    </source>
</evidence>
<dbReference type="EC" id="2.7.10.2" evidence="4"/>
<dbReference type="InterPro" id="IPR005702">
    <property type="entry name" value="Wzc-like_C"/>
</dbReference>
<dbReference type="PANTHER" id="PTHR32309">
    <property type="entry name" value="TYROSINE-PROTEIN KINASE"/>
    <property type="match status" value="1"/>
</dbReference>
<dbReference type="SUPFAM" id="SSF52540">
    <property type="entry name" value="P-loop containing nucleoside triphosphate hydrolases"/>
    <property type="match status" value="1"/>
</dbReference>
<dbReference type="PANTHER" id="PTHR32309:SF13">
    <property type="entry name" value="FERRIC ENTEROBACTIN TRANSPORT PROTEIN FEPE"/>
    <property type="match status" value="1"/>
</dbReference>
<evidence type="ECO:0000256" key="1">
    <source>
        <dbReference type="ARBA" id="ARBA00022741"/>
    </source>
</evidence>
<accession>A0ABV1GAT5</accession>
<dbReference type="Gene3D" id="3.40.50.300">
    <property type="entry name" value="P-loop containing nucleotide triphosphate hydrolases"/>
    <property type="match status" value="1"/>
</dbReference>
<dbReference type="EMBL" id="JBBMFF010000276">
    <property type="protein sequence ID" value="MEQ2512388.1"/>
    <property type="molecule type" value="Genomic_DNA"/>
</dbReference>
<sequence length="485" mass="51918">MEEQTTQGIDLSVFLHNFRRTLQHFFWVPIVLGLLLGGVSWLRAARSYAPVYQSSAVFSVSAGFSSSTDILSHSTYLDSNAAAQLSATFPYVLQSDRMQLLLQQELGDQRAPVSLSASSVADAALFTLTATGSDPQAVYDTLLAAIEVYPAAATTILGDTQIQVIDQPVEPSAAPINANTALQTGIRRGVVGLVLGLVLVALLSLTRRTVHSAEDLHRLISLSCLSSIPAVRRGKRTRREAPSLLLTHAGTGSDFSEAMRNLSLKLQRITSKHGAKVVLITSTVPGEGKTTVASNLALALAAEGKRVILIDGDLRKQSLKPLFGIGAHSDGLVEVLSGKAKNFRLLPVPDSGLLLLSGDGTVAQPQRLLGSPRMGQILELLRQKLDYILIDTPPAGVLSDAAALAKYADGAIYVVRQDMANSVQIVNSVQSLSGAVPLYGCVLNCTQAGTTRSGYRYGYRYGYQYGYSSHYSHYSHYSSDAGDQR</sequence>
<keyword evidence="3" id="KW-0472">Membrane</keyword>
<name>A0ABV1GAT5_9FIRM</name>
<protein>
    <submittedName>
        <fullName evidence="4">Polysaccharide biosynthesis tyrosine autokinase</fullName>
        <ecNumber evidence="4">2.7.10.2</ecNumber>
    </submittedName>
</protein>
<organism evidence="4 5">
    <name type="scientific">Faecousia intestinalis</name>
    <dbReference type="NCBI Taxonomy" id="3133167"/>
    <lineage>
        <taxon>Bacteria</taxon>
        <taxon>Bacillati</taxon>
        <taxon>Bacillota</taxon>
        <taxon>Clostridia</taxon>
        <taxon>Eubacteriales</taxon>
        <taxon>Oscillospiraceae</taxon>
        <taxon>Faecousia</taxon>
    </lineage>
</organism>
<reference evidence="4 5" key="1">
    <citation type="submission" date="2024-03" db="EMBL/GenBank/DDBJ databases">
        <title>Human intestinal bacterial collection.</title>
        <authorList>
            <person name="Pauvert C."/>
            <person name="Hitch T.C.A."/>
            <person name="Clavel T."/>
        </authorList>
    </citation>
    <scope>NUCLEOTIDE SEQUENCE [LARGE SCALE GENOMIC DNA]</scope>
    <source>
        <strain evidence="4 5">CLA-AA-H192</strain>
    </source>
</reference>